<evidence type="ECO:0000313" key="18">
    <source>
        <dbReference type="Proteomes" id="UP001175261"/>
    </source>
</evidence>
<dbReference type="InterPro" id="IPR007213">
    <property type="entry name" value="Ppm1/Ppm2/Tcmp"/>
</dbReference>
<dbReference type="GO" id="GO:0031591">
    <property type="term" value="P:wybutosine biosynthetic process"/>
    <property type="evidence" value="ECO:0007669"/>
    <property type="project" value="TreeGrafter"/>
</dbReference>
<dbReference type="Pfam" id="PF13621">
    <property type="entry name" value="Cupin_8"/>
    <property type="match status" value="1"/>
</dbReference>
<dbReference type="SUPFAM" id="SSF117281">
    <property type="entry name" value="Kelch motif"/>
    <property type="match status" value="1"/>
</dbReference>
<proteinExistence type="inferred from homology"/>
<dbReference type="Pfam" id="PF13418">
    <property type="entry name" value="Beta-prop_TYW4"/>
    <property type="match status" value="1"/>
</dbReference>
<dbReference type="EMBL" id="JAPDFR010000002">
    <property type="protein sequence ID" value="KAK0390061.1"/>
    <property type="molecule type" value="Genomic_DNA"/>
</dbReference>
<evidence type="ECO:0000256" key="14">
    <source>
        <dbReference type="ARBA" id="ARBA00030847"/>
    </source>
</evidence>
<dbReference type="InterPro" id="IPR029063">
    <property type="entry name" value="SAM-dependent_MTases_sf"/>
</dbReference>
<evidence type="ECO:0000256" key="13">
    <source>
        <dbReference type="ARBA" id="ARBA00030231"/>
    </source>
</evidence>
<keyword evidence="10" id="KW-0819">tRNA processing</keyword>
<comment type="function">
    <text evidence="11">Probable S-adenosyl-L-methionine-dependent methyltransferase that acts as a component of the wybutosine biosynthesis pathway. Wybutosine is a hyper modified guanosine with a tricyclic base found at the 3'-position adjacent to the anticodon of eukaryotic phenylalanine tRNA. May methylate the carboxyl group of leucine residues to form alpha-leucine ester residues.</text>
</comment>
<reference evidence="17" key="1">
    <citation type="submission" date="2022-10" db="EMBL/GenBank/DDBJ databases">
        <title>Determination and structural analysis of whole genome sequence of Sarocladium strictum F4-1.</title>
        <authorList>
            <person name="Hu L."/>
            <person name="Jiang Y."/>
        </authorList>
    </citation>
    <scope>NUCLEOTIDE SEQUENCE</scope>
    <source>
        <strain evidence="17">F4-1</strain>
    </source>
</reference>
<comment type="caution">
    <text evidence="17">The sequence shown here is derived from an EMBL/GenBank/DDBJ whole genome shotgun (WGS) entry which is preliminary data.</text>
</comment>
<organism evidence="17 18">
    <name type="scientific">Sarocladium strictum</name>
    <name type="common">Black bundle disease fungus</name>
    <name type="synonym">Acremonium strictum</name>
    <dbReference type="NCBI Taxonomy" id="5046"/>
    <lineage>
        <taxon>Eukaryota</taxon>
        <taxon>Fungi</taxon>
        <taxon>Dikarya</taxon>
        <taxon>Ascomycota</taxon>
        <taxon>Pezizomycotina</taxon>
        <taxon>Sordariomycetes</taxon>
        <taxon>Hypocreomycetidae</taxon>
        <taxon>Hypocreales</taxon>
        <taxon>Sarocladiaceae</taxon>
        <taxon>Sarocladium</taxon>
    </lineage>
</organism>
<dbReference type="Pfam" id="PF04072">
    <property type="entry name" value="LCM"/>
    <property type="match status" value="1"/>
</dbReference>
<evidence type="ECO:0000256" key="6">
    <source>
        <dbReference type="ARBA" id="ARBA00018045"/>
    </source>
</evidence>
<dbReference type="Gene3D" id="2.120.10.80">
    <property type="entry name" value="Kelch-type beta propeller"/>
    <property type="match status" value="1"/>
</dbReference>
<accession>A0AA39L9Z1</accession>
<dbReference type="InterPro" id="IPR015915">
    <property type="entry name" value="Kelch-typ_b-propeller"/>
</dbReference>
<dbReference type="SUPFAM" id="SSF53335">
    <property type="entry name" value="S-adenosyl-L-methionine-dependent methyltransferases"/>
    <property type="match status" value="1"/>
</dbReference>
<dbReference type="Gene3D" id="6.10.140.1470">
    <property type="match status" value="1"/>
</dbReference>
<dbReference type="GO" id="GO:0030488">
    <property type="term" value="P:tRNA methylation"/>
    <property type="evidence" value="ECO:0007669"/>
    <property type="project" value="TreeGrafter"/>
</dbReference>
<evidence type="ECO:0000256" key="8">
    <source>
        <dbReference type="ARBA" id="ARBA00022679"/>
    </source>
</evidence>
<comment type="catalytic activity">
    <reaction evidence="1">
        <text>7-[(3S)-3-amino-3-carboxypropyl]wyosine(37) in tRNA(Phe) + S-adenosyl-L-methionine = 7-[(3S)-(3-amino-3-methoxycarbonyl)propyl]wyosine(37) in tRNA(Phe) + S-adenosyl-L-homocysteine</text>
        <dbReference type="Rhea" id="RHEA:36903"/>
        <dbReference type="Rhea" id="RHEA-COMP:10379"/>
        <dbReference type="Rhea" id="RHEA-COMP:11844"/>
        <dbReference type="ChEBI" id="CHEBI:57856"/>
        <dbReference type="ChEBI" id="CHEBI:59789"/>
        <dbReference type="ChEBI" id="CHEBI:73543"/>
        <dbReference type="ChEBI" id="CHEBI:74275"/>
        <dbReference type="EC" id="2.1.1.290"/>
    </reaction>
</comment>
<evidence type="ECO:0000256" key="3">
    <source>
        <dbReference type="ARBA" id="ARBA00010703"/>
    </source>
</evidence>
<evidence type="ECO:0000256" key="15">
    <source>
        <dbReference type="ARBA" id="ARBA00049250"/>
    </source>
</evidence>
<keyword evidence="9" id="KW-0949">S-adenosyl-L-methionine</keyword>
<comment type="similarity">
    <text evidence="3">Belongs to the methyltransferase superfamily. LCMT family.</text>
</comment>
<evidence type="ECO:0000256" key="10">
    <source>
        <dbReference type="ARBA" id="ARBA00022694"/>
    </source>
</evidence>
<feature type="domain" description="JmjC" evidence="16">
    <location>
        <begin position="834"/>
        <end position="988"/>
    </location>
</feature>
<protein>
    <recommendedName>
        <fullName evidence="6">tRNA wybutosine-synthesizing protein 4</fullName>
        <ecNumber evidence="5">2.1.1.290</ecNumber>
        <ecNumber evidence="4">2.3.1.231</ecNumber>
    </recommendedName>
    <alternativeName>
        <fullName evidence="13">Leucine carboxyl methyltransferase 2</fullName>
    </alternativeName>
    <alternativeName>
        <fullName evidence="14">tRNA(Phe) (7-(3-amino-3-(methoxycarbonyl)propyl)wyosine(37)-N)-methoxycarbonyltransferase</fullName>
    </alternativeName>
    <alternativeName>
        <fullName evidence="12">tRNA(Phe) (7-(3-amino-3-carboxypropyl)wyosine(37)-O)-methyltransferase</fullName>
    </alternativeName>
</protein>
<dbReference type="InterPro" id="IPR041667">
    <property type="entry name" value="Cupin_8"/>
</dbReference>
<sequence length="1034" mass="114275">MSGPVNTAGPPPSAVTVTPQEKLIAASFKPTNTFDTVSKRSVERYYCSQDPQYVRHFVKKPQRRSPLLNRIFSLRAKAVENVVSQFLQGCGQEKPKVIINLGGGSDVLPWKMNDRHPDTCSNARFIDVDFPSVMQSKRDTILRTPGLRELIGSNYHATDLESDTVLLTSEKYCQVGCSFSEIDVIRSTVNPLVPDGSQVMVLAEMSLMFNESDSTDQLIGWAHNDMHAQFCLLEHCLPAGPNHPFAARLLIDYEKVQAPLKSLHSYPTTASQRQRFQGQGFKSVRTWNLWEVWVGSDFFDDSSRKLLNVTEPFDDWEDLILLARHFLLLHASCEDQPSQISEPDTATFESVRYDVQVSRTPIAKNPKRKFSALMKDTTTEGAELLMSIFGQDRNGLAETYDALALSPGNFVTNLPTTGPSPRSCSTVSDLGHAGILVSGGKHKALDEPFSECWLYIRGTRPRWERTWDMPAGLYRHSAVRLGCSSMVLVLGGRNARGVSSESFLFHPDKGWSKCEIDGPLKPTLFGATAWHVNDSDMPAPVGTFTGILCGGLTEAGIPDREVPMYRWYIDTTKAESHLRFEIPPRDLRSCSKSALFGATVTCIHPYATLVGGIGTSPHSDCLGQSVLQWPLAAQKFMMPSAFLPSTETSTRWPLMLGSSAAAYRDQLVIVGGGAATYCSNAIWTEGVHAIAIVPNRPVMDLSSVRLLESPILTTNHAGPDAVLSTCDDTVAVKSIPRLQLRGPEEFRTVLENRTPVIIEGLDFGVCLTSWTPQYLCAQVGPDTQVTVHESVSDSPRLDFNSKNFRYVTESFGSVIGKMEKGGRMYLRALSRSKPSDIPANLDDDFPTLAPDFRLPTELSFVKDSLFSSILRLSGRANMWLHYDVMANIYTQIRGTKRMILFPPRDATKLAFAPGASSSSFDVFSALGTQAIAGTQPREAILGEGDALFLPAAWLHTAAPLTDMSVAVNVFFRDLSSGYADGRDVYGNRDLSAYEKGRQDVAKMAHAFRQVPQDMRQFYLSRLAEELRQLADSPR</sequence>
<name>A0AA39L9Z1_SARSR</name>
<dbReference type="PROSITE" id="PS51184">
    <property type="entry name" value="JMJC"/>
    <property type="match status" value="1"/>
</dbReference>
<dbReference type="PANTHER" id="PTHR46529">
    <property type="entry name" value="TRNA WYBUTOSINE-SYNTHESIZING PROTEIN 4"/>
    <property type="match status" value="1"/>
</dbReference>
<dbReference type="FunFam" id="2.60.120.650:FF:000043">
    <property type="entry name" value="tRNA wybutosine-synthesizing protein 4"/>
    <property type="match status" value="1"/>
</dbReference>
<evidence type="ECO:0000256" key="11">
    <source>
        <dbReference type="ARBA" id="ARBA00025588"/>
    </source>
</evidence>
<dbReference type="Gene3D" id="3.40.50.150">
    <property type="entry name" value="Vaccinia Virus protein VP39"/>
    <property type="match status" value="1"/>
</dbReference>
<dbReference type="InterPro" id="IPR003347">
    <property type="entry name" value="JmjC_dom"/>
</dbReference>
<evidence type="ECO:0000256" key="12">
    <source>
        <dbReference type="ARBA" id="ARBA00029750"/>
    </source>
</evidence>
<keyword evidence="18" id="KW-1185">Reference proteome</keyword>
<evidence type="ECO:0000259" key="16">
    <source>
        <dbReference type="PROSITE" id="PS51184"/>
    </source>
</evidence>
<keyword evidence="7" id="KW-0489">Methyltransferase</keyword>
<comment type="pathway">
    <text evidence="2">tRNA modification; wybutosine-tRNA(Phe) biosynthesis.</text>
</comment>
<evidence type="ECO:0000256" key="5">
    <source>
        <dbReference type="ARBA" id="ARBA00012779"/>
    </source>
</evidence>
<dbReference type="Gene3D" id="2.60.120.650">
    <property type="entry name" value="Cupin"/>
    <property type="match status" value="1"/>
</dbReference>
<keyword evidence="8" id="KW-0808">Transferase</keyword>
<evidence type="ECO:0000256" key="7">
    <source>
        <dbReference type="ARBA" id="ARBA00022603"/>
    </source>
</evidence>
<dbReference type="SUPFAM" id="SSF51197">
    <property type="entry name" value="Clavaminate synthase-like"/>
    <property type="match status" value="1"/>
</dbReference>
<evidence type="ECO:0000256" key="9">
    <source>
        <dbReference type="ARBA" id="ARBA00022691"/>
    </source>
</evidence>
<evidence type="ECO:0000256" key="2">
    <source>
        <dbReference type="ARBA" id="ARBA00004797"/>
    </source>
</evidence>
<evidence type="ECO:0000256" key="1">
    <source>
        <dbReference type="ARBA" id="ARBA00001806"/>
    </source>
</evidence>
<dbReference type="GO" id="GO:0008175">
    <property type="term" value="F:tRNA methyltransferase activity"/>
    <property type="evidence" value="ECO:0007669"/>
    <property type="project" value="TreeGrafter"/>
</dbReference>
<comment type="catalytic activity">
    <reaction evidence="15">
        <text>7-[(3S)-(3-amino-3-methoxycarbonyl)propyl]wyosine(37) in tRNA(Phe) + S-adenosyl-L-methionine + CO2 = wybutosine(37) in tRNA(Phe) + S-adenosyl-L-homocysteine + 2 H(+)</text>
        <dbReference type="Rhea" id="RHEA:37119"/>
        <dbReference type="Rhea" id="RHEA-COMP:11844"/>
        <dbReference type="Rhea" id="RHEA-COMP:11847"/>
        <dbReference type="ChEBI" id="CHEBI:15378"/>
        <dbReference type="ChEBI" id="CHEBI:16526"/>
        <dbReference type="ChEBI" id="CHEBI:57856"/>
        <dbReference type="ChEBI" id="CHEBI:59789"/>
        <dbReference type="ChEBI" id="CHEBI:73544"/>
        <dbReference type="ChEBI" id="CHEBI:74275"/>
        <dbReference type="EC" id="2.3.1.231"/>
    </reaction>
</comment>
<dbReference type="EC" id="2.3.1.231" evidence="4"/>
<evidence type="ECO:0000256" key="4">
    <source>
        <dbReference type="ARBA" id="ARBA00012155"/>
    </source>
</evidence>
<dbReference type="Proteomes" id="UP001175261">
    <property type="component" value="Unassembled WGS sequence"/>
</dbReference>
<dbReference type="AlphaFoldDB" id="A0AA39L9Z1"/>
<dbReference type="PANTHER" id="PTHR46529:SF1">
    <property type="entry name" value="TRNA WYBUTOSINE-SYNTHESIZING PROTEIN 4"/>
    <property type="match status" value="1"/>
</dbReference>
<gene>
    <name evidence="17" type="ORF">NLU13_3634</name>
</gene>
<dbReference type="EC" id="2.1.1.290" evidence="5"/>
<evidence type="ECO:0000313" key="17">
    <source>
        <dbReference type="EMBL" id="KAK0390061.1"/>
    </source>
</evidence>